<evidence type="ECO:0000313" key="4">
    <source>
        <dbReference type="Proteomes" id="UP001175226"/>
    </source>
</evidence>
<feature type="domain" description="Superoxide dismutase copper/zinc binding" evidence="2">
    <location>
        <begin position="74"/>
        <end position="192"/>
    </location>
</feature>
<dbReference type="PROSITE" id="PS00087">
    <property type="entry name" value="SOD_CU_ZN_1"/>
    <property type="match status" value="1"/>
</dbReference>
<dbReference type="GO" id="GO:0005507">
    <property type="term" value="F:copper ion binding"/>
    <property type="evidence" value="ECO:0007669"/>
    <property type="project" value="InterPro"/>
</dbReference>
<comment type="similarity">
    <text evidence="1">Belongs to the Cu-Zn superoxide dismutase family.</text>
</comment>
<dbReference type="SUPFAM" id="SSF49329">
    <property type="entry name" value="Cu,Zn superoxide dismutase-like"/>
    <property type="match status" value="1"/>
</dbReference>
<dbReference type="InterPro" id="IPR001424">
    <property type="entry name" value="SOD_Cu_Zn_dom"/>
</dbReference>
<keyword evidence="1" id="KW-0862">Zinc</keyword>
<proteinExistence type="inferred from homology"/>
<comment type="cofactor">
    <cofactor evidence="1">
        <name>Zn(2+)</name>
        <dbReference type="ChEBI" id="CHEBI:29105"/>
    </cofactor>
    <text evidence="1">Binds 1 zinc ion per subunit.</text>
</comment>
<gene>
    <name evidence="3" type="ORF">EV421DRAFT_2037153</name>
</gene>
<organism evidence="3 4">
    <name type="scientific">Armillaria borealis</name>
    <dbReference type="NCBI Taxonomy" id="47425"/>
    <lineage>
        <taxon>Eukaryota</taxon>
        <taxon>Fungi</taxon>
        <taxon>Dikarya</taxon>
        <taxon>Basidiomycota</taxon>
        <taxon>Agaricomycotina</taxon>
        <taxon>Agaricomycetes</taxon>
        <taxon>Agaricomycetidae</taxon>
        <taxon>Agaricales</taxon>
        <taxon>Marasmiineae</taxon>
        <taxon>Physalacriaceae</taxon>
        <taxon>Armillaria</taxon>
    </lineage>
</organism>
<dbReference type="EC" id="1.15.1.1" evidence="1"/>
<accession>A0AA39MNG7</accession>
<dbReference type="Pfam" id="PF00080">
    <property type="entry name" value="Sod_Cu"/>
    <property type="match status" value="1"/>
</dbReference>
<sequence length="195" mass="20169">MTHCDRDCTTPNPGYRIATYPWIRTPTSKRHRPKASLSGVPSLPPVVFLLWNTFTPSAPAAVTQATVFLKGDSKVIGKGLDPSASRGFHIHQSGDLSGGCVSAGPHFNPFGKNHGAPTDTDRHVGDLGNIKSDEAGVAAFSFSDSLISLNGPLSIIGRAVVVHAGTDDLGKGGDEESLKTGNAGGRAACGVIGLL</sequence>
<comment type="cofactor">
    <cofactor evidence="1">
        <name>Cu cation</name>
        <dbReference type="ChEBI" id="CHEBI:23378"/>
    </cofactor>
    <text evidence="1">Binds 1 copper ion per subunit.</text>
</comment>
<comment type="catalytic activity">
    <reaction evidence="1">
        <text>2 superoxide + 2 H(+) = H2O2 + O2</text>
        <dbReference type="Rhea" id="RHEA:20696"/>
        <dbReference type="ChEBI" id="CHEBI:15378"/>
        <dbReference type="ChEBI" id="CHEBI:15379"/>
        <dbReference type="ChEBI" id="CHEBI:16240"/>
        <dbReference type="ChEBI" id="CHEBI:18421"/>
        <dbReference type="EC" id="1.15.1.1"/>
    </reaction>
</comment>
<reference evidence="3" key="1">
    <citation type="submission" date="2023-06" db="EMBL/GenBank/DDBJ databases">
        <authorList>
            <consortium name="Lawrence Berkeley National Laboratory"/>
            <person name="Ahrendt S."/>
            <person name="Sahu N."/>
            <person name="Indic B."/>
            <person name="Wong-Bajracharya J."/>
            <person name="Merenyi Z."/>
            <person name="Ke H.-M."/>
            <person name="Monk M."/>
            <person name="Kocsube S."/>
            <person name="Drula E."/>
            <person name="Lipzen A."/>
            <person name="Balint B."/>
            <person name="Henrissat B."/>
            <person name="Andreopoulos B."/>
            <person name="Martin F.M."/>
            <person name="Harder C.B."/>
            <person name="Rigling D."/>
            <person name="Ford K.L."/>
            <person name="Foster G.D."/>
            <person name="Pangilinan J."/>
            <person name="Papanicolaou A."/>
            <person name="Barry K."/>
            <person name="LaButti K."/>
            <person name="Viragh M."/>
            <person name="Koriabine M."/>
            <person name="Yan M."/>
            <person name="Riley R."/>
            <person name="Champramary S."/>
            <person name="Plett K.L."/>
            <person name="Tsai I.J."/>
            <person name="Slot J."/>
            <person name="Sipos G."/>
            <person name="Plett J."/>
            <person name="Nagy L.G."/>
            <person name="Grigoriev I.V."/>
        </authorList>
    </citation>
    <scope>NUCLEOTIDE SEQUENCE</scope>
    <source>
        <strain evidence="3">FPL87.14</strain>
    </source>
</reference>
<dbReference type="PANTHER" id="PTHR10003">
    <property type="entry name" value="SUPEROXIDE DISMUTASE CU-ZN -RELATED"/>
    <property type="match status" value="1"/>
</dbReference>
<dbReference type="Proteomes" id="UP001175226">
    <property type="component" value="Unassembled WGS sequence"/>
</dbReference>
<keyword evidence="1" id="KW-0186">Copper</keyword>
<dbReference type="InterPro" id="IPR036423">
    <property type="entry name" value="SOD-like_Cu/Zn_dom_sf"/>
</dbReference>
<evidence type="ECO:0000256" key="1">
    <source>
        <dbReference type="RuleBase" id="RU000393"/>
    </source>
</evidence>
<keyword evidence="1" id="KW-0560">Oxidoreductase</keyword>
<evidence type="ECO:0000259" key="2">
    <source>
        <dbReference type="Pfam" id="PF00080"/>
    </source>
</evidence>
<comment type="function">
    <text evidence="1">Destroys radicals which are normally produced within the cells and which are toxic to biological systems.</text>
</comment>
<dbReference type="GO" id="GO:0004784">
    <property type="term" value="F:superoxide dismutase activity"/>
    <property type="evidence" value="ECO:0007669"/>
    <property type="project" value="UniProtKB-EC"/>
</dbReference>
<dbReference type="PRINTS" id="PR00068">
    <property type="entry name" value="CUZNDISMTASE"/>
</dbReference>
<comment type="caution">
    <text evidence="3">The sequence shown here is derived from an EMBL/GenBank/DDBJ whole genome shotgun (WGS) entry which is preliminary data.</text>
</comment>
<dbReference type="Gene3D" id="2.60.40.200">
    <property type="entry name" value="Superoxide dismutase, copper/zinc binding domain"/>
    <property type="match status" value="1"/>
</dbReference>
<keyword evidence="1" id="KW-0479">Metal-binding</keyword>
<name>A0AA39MNG7_9AGAR</name>
<dbReference type="InterPro" id="IPR024134">
    <property type="entry name" value="SOD_Cu/Zn_/chaperone"/>
</dbReference>
<dbReference type="EMBL" id="JAUEPT010000036">
    <property type="protein sequence ID" value="KAK0439880.1"/>
    <property type="molecule type" value="Genomic_DNA"/>
</dbReference>
<dbReference type="CDD" id="cd00305">
    <property type="entry name" value="Cu-Zn_Superoxide_Dismutase"/>
    <property type="match status" value="1"/>
</dbReference>
<keyword evidence="4" id="KW-1185">Reference proteome</keyword>
<dbReference type="AlphaFoldDB" id="A0AA39MNG7"/>
<protein>
    <recommendedName>
        <fullName evidence="1">Superoxide dismutase [Cu-Zn]</fullName>
        <ecNumber evidence="1">1.15.1.1</ecNumber>
    </recommendedName>
</protein>
<evidence type="ECO:0000313" key="3">
    <source>
        <dbReference type="EMBL" id="KAK0439880.1"/>
    </source>
</evidence>
<dbReference type="PROSITE" id="PS00332">
    <property type="entry name" value="SOD_CU_ZN_2"/>
    <property type="match status" value="1"/>
</dbReference>
<dbReference type="InterPro" id="IPR018152">
    <property type="entry name" value="SOD_Cu/Zn_BS"/>
</dbReference>